<dbReference type="Gene3D" id="2.130.10.10">
    <property type="entry name" value="YVTN repeat-like/Quinoprotein amine dehydrogenase"/>
    <property type="match status" value="1"/>
</dbReference>
<keyword evidence="1" id="KW-0853">WD repeat</keyword>
<name>A0A8K0NMH0_9TREE</name>
<dbReference type="AlphaFoldDB" id="A0A8K0NMH0"/>
<dbReference type="PANTHER" id="PTHR47232">
    <property type="entry name" value="TRANSDUCIN FAMILY PROTEIN / WD-40 REPEAT FAMILY PROTEIN"/>
    <property type="match status" value="1"/>
</dbReference>
<feature type="compositionally biased region" description="Basic and acidic residues" evidence="2">
    <location>
        <begin position="20"/>
        <end position="29"/>
    </location>
</feature>
<dbReference type="InterPro" id="IPR036322">
    <property type="entry name" value="WD40_repeat_dom_sf"/>
</dbReference>
<keyword evidence="4" id="KW-1185">Reference proteome</keyword>
<dbReference type="Pfam" id="PF00400">
    <property type="entry name" value="WD40"/>
    <property type="match status" value="2"/>
</dbReference>
<dbReference type="InterPro" id="IPR015943">
    <property type="entry name" value="WD40/YVTN_repeat-like_dom_sf"/>
</dbReference>
<dbReference type="Proteomes" id="UP000812966">
    <property type="component" value="Unassembled WGS sequence"/>
</dbReference>
<proteinExistence type="predicted"/>
<dbReference type="EMBL" id="JABELV010000089">
    <property type="protein sequence ID" value="KAG7531512.1"/>
    <property type="molecule type" value="Genomic_DNA"/>
</dbReference>
<dbReference type="PROSITE" id="PS50082">
    <property type="entry name" value="WD_REPEATS_2"/>
    <property type="match status" value="1"/>
</dbReference>
<feature type="compositionally biased region" description="Acidic residues" evidence="2">
    <location>
        <begin position="100"/>
        <end position="129"/>
    </location>
</feature>
<feature type="repeat" description="WD" evidence="1">
    <location>
        <begin position="530"/>
        <end position="556"/>
    </location>
</feature>
<dbReference type="SUPFAM" id="SSF50978">
    <property type="entry name" value="WD40 repeat-like"/>
    <property type="match status" value="1"/>
</dbReference>
<protein>
    <recommendedName>
        <fullName evidence="5">WD40 repeat-like protein</fullName>
    </recommendedName>
</protein>
<accession>A0A8K0NMH0</accession>
<evidence type="ECO:0008006" key="5">
    <source>
        <dbReference type="Google" id="ProtNLM"/>
    </source>
</evidence>
<feature type="region of interest" description="Disordered" evidence="2">
    <location>
        <begin position="10"/>
        <end position="141"/>
    </location>
</feature>
<feature type="compositionally biased region" description="Low complexity" evidence="2">
    <location>
        <begin position="57"/>
        <end position="78"/>
    </location>
</feature>
<dbReference type="InterPro" id="IPR001680">
    <property type="entry name" value="WD40_rpt"/>
</dbReference>
<dbReference type="PANTHER" id="PTHR47232:SF1">
    <property type="entry name" value="TRANSDUCIN FAMILY PROTEIN _ WD-40 REPEAT FAMILY PROTEIN"/>
    <property type="match status" value="1"/>
</dbReference>
<organism evidence="3 4">
    <name type="scientific">Filobasidium floriforme</name>
    <dbReference type="NCBI Taxonomy" id="5210"/>
    <lineage>
        <taxon>Eukaryota</taxon>
        <taxon>Fungi</taxon>
        <taxon>Dikarya</taxon>
        <taxon>Basidiomycota</taxon>
        <taxon>Agaricomycotina</taxon>
        <taxon>Tremellomycetes</taxon>
        <taxon>Filobasidiales</taxon>
        <taxon>Filobasidiaceae</taxon>
        <taxon>Filobasidium</taxon>
    </lineage>
</organism>
<gene>
    <name evidence="3" type="ORF">FFLO_04310</name>
</gene>
<dbReference type="SMART" id="SM00320">
    <property type="entry name" value="WD40"/>
    <property type="match status" value="3"/>
</dbReference>
<reference evidence="3" key="1">
    <citation type="submission" date="2020-04" db="EMBL/GenBank/DDBJ databases">
        <title>Analysis of mating type loci in Filobasidium floriforme.</title>
        <authorList>
            <person name="Nowrousian M."/>
        </authorList>
    </citation>
    <scope>NUCLEOTIDE SEQUENCE</scope>
    <source>
        <strain evidence="3">CBS 6242</strain>
    </source>
</reference>
<evidence type="ECO:0000256" key="2">
    <source>
        <dbReference type="SAM" id="MobiDB-lite"/>
    </source>
</evidence>
<comment type="caution">
    <text evidence="3">The sequence shown here is derived from an EMBL/GenBank/DDBJ whole genome shotgun (WGS) entry which is preliminary data.</text>
</comment>
<evidence type="ECO:0000313" key="4">
    <source>
        <dbReference type="Proteomes" id="UP000812966"/>
    </source>
</evidence>
<sequence>MIILADYMLLRPLNEPQDDTPSKTIDRRAPPARMTQAGAADSTSDAADDSSGHLSERSLALESAESAELSDSDTSTSSERIRMARKGKRSVRQAIVMSADESEEEEDQEEAQSGGDESEEDELDQDQIQEQDVPTEREDPGVNIRNIEARLEATLQSQATWQSIKDMTQNKSGPIAKLTEIESEIVALHMQLVELRKQPYLEAPNNRQAAGPVHTNIASFSRSDIVQPAPEAMVVSMPARNPSKAEDITDLQLHGGQAQAIHRTPGDKSRFMIKGFASALQGQTNNLATFSMRATVQFFGSLASTATTSLENGLRVIDGCMPVNGRVIMAIERNATVSNTSSQQILCMASDPHRRPTYHYMDKHPHAGNPFCVTPIGSHGEGDRYMFASGGFDHKVVLWTVPLAGQQTLTSSVRVLHRQHTSVVRSVAYEQERKWLLSGSTGGDLLVYDCNSSAQKLLKTARYSVGASIWHIHTNVLAPSSIAVEAEQTRDQVYVFDMRKQKPIKRFGFDINLIEGKAVGQTRFEKGSYNGNYFARGYADGTVRMWDMRMLQRNKQPYMVAKASNDAIRHVMVDEGKLRVLTAGTLTTYDLHRGM</sequence>
<evidence type="ECO:0000256" key="1">
    <source>
        <dbReference type="PROSITE-ProRule" id="PRU00221"/>
    </source>
</evidence>
<evidence type="ECO:0000313" key="3">
    <source>
        <dbReference type="EMBL" id="KAG7531512.1"/>
    </source>
</evidence>